<dbReference type="Proteomes" id="UP000799767">
    <property type="component" value="Unassembled WGS sequence"/>
</dbReference>
<dbReference type="RefSeq" id="XP_033592480.1">
    <property type="nucleotide sequence ID" value="XM_033738592.1"/>
</dbReference>
<evidence type="ECO:0000313" key="2">
    <source>
        <dbReference type="Proteomes" id="UP000799767"/>
    </source>
</evidence>
<evidence type="ECO:0000313" key="1">
    <source>
        <dbReference type="EMBL" id="KAF2485911.1"/>
    </source>
</evidence>
<proteinExistence type="predicted"/>
<dbReference type="EMBL" id="MU001632">
    <property type="protein sequence ID" value="KAF2485911.1"/>
    <property type="molecule type" value="Genomic_DNA"/>
</dbReference>
<keyword evidence="2" id="KW-1185">Reference proteome</keyword>
<name>A0A6A6Q1L4_9PEZI</name>
<dbReference type="AlphaFoldDB" id="A0A6A6Q1L4"/>
<protein>
    <submittedName>
        <fullName evidence="1">Uncharacterized protein</fullName>
    </submittedName>
</protein>
<dbReference type="GeneID" id="54479594"/>
<organism evidence="1 2">
    <name type="scientific">Neohortaea acidophila</name>
    <dbReference type="NCBI Taxonomy" id="245834"/>
    <lineage>
        <taxon>Eukaryota</taxon>
        <taxon>Fungi</taxon>
        <taxon>Dikarya</taxon>
        <taxon>Ascomycota</taxon>
        <taxon>Pezizomycotina</taxon>
        <taxon>Dothideomycetes</taxon>
        <taxon>Dothideomycetidae</taxon>
        <taxon>Mycosphaerellales</taxon>
        <taxon>Teratosphaeriaceae</taxon>
        <taxon>Neohortaea</taxon>
    </lineage>
</organism>
<sequence length="206" mass="22583">MDGFPPWFRLVFAFVKWDHLLIGRGSGPRPLFIRFDRSIQASKCLTLTTPTRRSRTMTSCSSSCVSSLPPYSTEAVTDTLTRRTKHSHPKLCDASLNPASEITITVIPASEFKADGIDTTRAAGEHDFLVANMFGPVDWETSSSDDEDAAEDGVLTALEAGKAYRPFEAGKRNYVCEANMFGPMDWALEFLGLSMEEDGNAGGESE</sequence>
<reference evidence="1" key="1">
    <citation type="journal article" date="2020" name="Stud. Mycol.">
        <title>101 Dothideomycetes genomes: a test case for predicting lifestyles and emergence of pathogens.</title>
        <authorList>
            <person name="Haridas S."/>
            <person name="Albert R."/>
            <person name="Binder M."/>
            <person name="Bloem J."/>
            <person name="Labutti K."/>
            <person name="Salamov A."/>
            <person name="Andreopoulos B."/>
            <person name="Baker S."/>
            <person name="Barry K."/>
            <person name="Bills G."/>
            <person name="Bluhm B."/>
            <person name="Cannon C."/>
            <person name="Castanera R."/>
            <person name="Culley D."/>
            <person name="Daum C."/>
            <person name="Ezra D."/>
            <person name="Gonzalez J."/>
            <person name="Henrissat B."/>
            <person name="Kuo A."/>
            <person name="Liang C."/>
            <person name="Lipzen A."/>
            <person name="Lutzoni F."/>
            <person name="Magnuson J."/>
            <person name="Mondo S."/>
            <person name="Nolan M."/>
            <person name="Ohm R."/>
            <person name="Pangilinan J."/>
            <person name="Park H.-J."/>
            <person name="Ramirez L."/>
            <person name="Alfaro M."/>
            <person name="Sun H."/>
            <person name="Tritt A."/>
            <person name="Yoshinaga Y."/>
            <person name="Zwiers L.-H."/>
            <person name="Turgeon B."/>
            <person name="Goodwin S."/>
            <person name="Spatafora J."/>
            <person name="Crous P."/>
            <person name="Grigoriev I."/>
        </authorList>
    </citation>
    <scope>NUCLEOTIDE SEQUENCE</scope>
    <source>
        <strain evidence="1">CBS 113389</strain>
    </source>
</reference>
<accession>A0A6A6Q1L4</accession>
<gene>
    <name evidence="1" type="ORF">BDY17DRAFT_67065</name>
</gene>